<dbReference type="InterPro" id="IPR028994">
    <property type="entry name" value="Integrin_alpha_N"/>
</dbReference>
<dbReference type="Gene3D" id="2.60.40.10">
    <property type="entry name" value="Immunoglobulins"/>
    <property type="match status" value="1"/>
</dbReference>
<dbReference type="PANTHER" id="PTHR43118">
    <property type="entry name" value="RHAMNOGALACTURONAN LYASE (EUROFUNG)"/>
    <property type="match status" value="1"/>
</dbReference>
<evidence type="ECO:0000256" key="1">
    <source>
        <dbReference type="SAM" id="SignalP"/>
    </source>
</evidence>
<evidence type="ECO:0000259" key="3">
    <source>
        <dbReference type="Pfam" id="PF21348"/>
    </source>
</evidence>
<dbReference type="SUPFAM" id="SSF69318">
    <property type="entry name" value="Integrin alpha N-terminal domain"/>
    <property type="match status" value="1"/>
</dbReference>
<dbReference type="EMBL" id="AP026966">
    <property type="protein sequence ID" value="BDT58583.1"/>
    <property type="molecule type" value="Genomic_DNA"/>
</dbReference>
<dbReference type="InterPro" id="IPR041624">
    <property type="entry name" value="RGI_lyase"/>
</dbReference>
<gene>
    <name evidence="4" type="primary">yesW</name>
    <name evidence="4" type="ORF">MasN3_20770</name>
</gene>
<feature type="domain" description="Rhamnogalacturonan I lyase beta-sheet" evidence="2">
    <location>
        <begin position="41"/>
        <end position="126"/>
    </location>
</feature>
<reference evidence="4" key="1">
    <citation type="submission" date="2022-11" db="EMBL/GenBank/DDBJ databases">
        <title>Isolation and characterization of PLA-degrading bacterium Massilia sp. from Antarctic soil.</title>
        <authorList>
            <person name="Sato K."/>
            <person name="Gomez-Fuentes C."/>
            <person name="Ahmad S.A."/>
            <person name="Zulkharnain A."/>
        </authorList>
    </citation>
    <scope>NUCLEOTIDE SEQUENCE</scope>
    <source>
        <strain evidence="4">N-3</strain>
    </source>
</reference>
<organism evidence="4 5">
    <name type="scientific">Massilia varians</name>
    <dbReference type="NCBI Taxonomy" id="457921"/>
    <lineage>
        <taxon>Bacteria</taxon>
        <taxon>Pseudomonadati</taxon>
        <taxon>Pseudomonadota</taxon>
        <taxon>Betaproteobacteria</taxon>
        <taxon>Burkholderiales</taxon>
        <taxon>Oxalobacteraceae</taxon>
        <taxon>Telluria group</taxon>
        <taxon>Massilia</taxon>
    </lineage>
</organism>
<keyword evidence="1" id="KW-0732">Signal</keyword>
<feature type="chain" id="PRO_5047435997" evidence="1">
    <location>
        <begin position="28"/>
        <end position="633"/>
    </location>
</feature>
<dbReference type="Pfam" id="PF21348">
    <property type="entry name" value="RGL11_C"/>
    <property type="match status" value="1"/>
</dbReference>
<feature type="domain" description="Rhamnogalacturonan lyase family 11 C-terminal" evidence="3">
    <location>
        <begin position="130"/>
        <end position="627"/>
    </location>
</feature>
<name>A0ABM8C5T5_9BURK</name>
<dbReference type="Proteomes" id="UP001163336">
    <property type="component" value="Chromosome"/>
</dbReference>
<protein>
    <submittedName>
        <fullName evidence="4">Rhamnogalacturonan endolyase YesW</fullName>
    </submittedName>
</protein>
<dbReference type="PROSITE" id="PS51257">
    <property type="entry name" value="PROKAR_LIPOPROTEIN"/>
    <property type="match status" value="1"/>
</dbReference>
<dbReference type="PANTHER" id="PTHR43118:SF1">
    <property type="entry name" value="RHAMNOGALACTURONAN LYASE (EUROFUNG)"/>
    <property type="match status" value="1"/>
</dbReference>
<evidence type="ECO:0000259" key="2">
    <source>
        <dbReference type="Pfam" id="PF18370"/>
    </source>
</evidence>
<evidence type="ECO:0000313" key="5">
    <source>
        <dbReference type="Proteomes" id="UP001163336"/>
    </source>
</evidence>
<proteinExistence type="predicted"/>
<dbReference type="CDD" id="cd10318">
    <property type="entry name" value="RGL11"/>
    <property type="match status" value="1"/>
</dbReference>
<dbReference type="RefSeq" id="WP_281913993.1">
    <property type="nucleotide sequence ID" value="NZ_AP026966.1"/>
</dbReference>
<dbReference type="InterPro" id="IPR049366">
    <property type="entry name" value="RGL11_C"/>
</dbReference>
<evidence type="ECO:0000313" key="4">
    <source>
        <dbReference type="EMBL" id="BDT58583.1"/>
    </source>
</evidence>
<feature type="signal peptide" evidence="1">
    <location>
        <begin position="1"/>
        <end position="27"/>
    </location>
</feature>
<keyword evidence="5" id="KW-1185">Reference proteome</keyword>
<sequence length="633" mass="67858">MAPKTCNDTRKRSIALGMLALACTACATTGTTPAVTQFGGKQLERLDRGVVAIHTQDGNFVSWRALGQEDAATSFNLYRDGKRLNDAPLAATNFVDQGAAAGASYNVRAVRGNAEAGDDAKPVAAWQQAFLSIPLRKPADGVTPDGVAYSYQVNDGSAADLDGDGRYELLVKWQPTNAKDNSHSGHTGSTYIDAYRLDGSFMWRIDLGRNIRAGAHYTTFLAYDFDGDGRAEVMMKTADGSVDGQGKAIGDAKADYRNKNGFILDGPEFLTVFDGRSGAALATTGYSPARGGDGAAWGDNRGNRVDRFLGGVAYLDGKRPSAVFARGYYTRAVLAAWDWRDGKLTQRWVFDSDTPGNGEAAGQGAHWLAVADANGDGRDDIVYGAATIASDGKLMYSSNLCHGDALHVGKHDPSLPGLQVFMVHESPKCYRGNGAAMRDAATGKVLWGIPSSIDVGRGICMDIDAAHPGNECWAAIGGITNPAGGLYNAKGQQISAVRPRAYNFGLWWDGDLLRESLDGTRIEKWNPQTQRLDLLLDAAPLHAASNNGTKANPVLSADLFGDWREEVVWRSNTDDALLVFSTTVPTTHRLPTLMHDAQYRVQVAAQNAGYNQPPHPSFFLGEGMPPQATNQSR</sequence>
<accession>A0ABM8C5T5</accession>
<dbReference type="InterPro" id="IPR034641">
    <property type="entry name" value="RGL11"/>
</dbReference>
<dbReference type="InterPro" id="IPR013783">
    <property type="entry name" value="Ig-like_fold"/>
</dbReference>
<dbReference type="Pfam" id="PF18370">
    <property type="entry name" value="RGI_lyase"/>
    <property type="match status" value="1"/>
</dbReference>